<dbReference type="Pfam" id="PF05577">
    <property type="entry name" value="Peptidase_S28"/>
    <property type="match status" value="1"/>
</dbReference>
<evidence type="ECO:0000256" key="2">
    <source>
        <dbReference type="ARBA" id="ARBA00022670"/>
    </source>
</evidence>
<feature type="region of interest" description="Disordered" evidence="6">
    <location>
        <begin position="518"/>
        <end position="539"/>
    </location>
</feature>
<dbReference type="PANTHER" id="PTHR11010">
    <property type="entry name" value="PROTEASE S28 PRO-X CARBOXYPEPTIDASE-RELATED"/>
    <property type="match status" value="1"/>
</dbReference>
<evidence type="ECO:0000256" key="1">
    <source>
        <dbReference type="ARBA" id="ARBA00011079"/>
    </source>
</evidence>
<protein>
    <submittedName>
        <fullName evidence="8">Uncharacterized protein isoform X1</fullName>
    </submittedName>
</protein>
<dbReference type="Gene3D" id="3.40.50.1820">
    <property type="entry name" value="alpha/beta hydrolase"/>
    <property type="match status" value="1"/>
</dbReference>
<evidence type="ECO:0000256" key="5">
    <source>
        <dbReference type="ARBA" id="ARBA00023180"/>
    </source>
</evidence>
<dbReference type="Proteomes" id="UP000813463">
    <property type="component" value="Chromosome 5"/>
</dbReference>
<dbReference type="GeneID" id="110791386"/>
<sequence>MNNILINKLFQFSLWLLLIMFFSTTITSGCSATASSWLLRHKIRHQLQDTYSSSTAMKATTRKDLEILYYPQTIDHFNYQPESYMTFKQKYMIYSKYWGGAKANSPIFVYLGDEQAMPDNQIDGLILPDFAAKLKALVVIIEHRFYGVSKPFGMSMEEIIKNATVRGYFNSAQAIADYAEVILDIKKRLNAHYSPVIVFGGSYGGMLASWFRLKYPHIALGALASSAPVLYFDDIISPDRGYFFVVTKDFKEASKSCYKTIQKSWAEIDKIGSNPNGLSYLSRLFNTCMQLQDTKTLKDYLENIYEVVAQYSNMKKSPSIICKGIDHQGKNGKNDILGRIYQGVVAYLNGTQHNCTNTNYFQQSLGETGVGYTWQTCSEMVMPIAPGTSKRSMFPPQAFNLQDFMQSCKSNYNVMPRPNWITTYYGGHDMKLVIERFGSNIIFSNGLKDPYSSAGVLHNLNNNIVALYTTEGSHCMDIVTAKEDDPKWLVDQRKREIEIITGWIQKYQEDLNGSAFGQKQGKRLNKTPNFRDSQNSDIV</sequence>
<evidence type="ECO:0000313" key="7">
    <source>
        <dbReference type="Proteomes" id="UP000813463"/>
    </source>
</evidence>
<name>A0ABM3QN61_SPIOL</name>
<gene>
    <name evidence="8" type="primary">LOC110791386</name>
</gene>
<feature type="compositionally biased region" description="Polar residues" evidence="6">
    <location>
        <begin position="526"/>
        <end position="539"/>
    </location>
</feature>
<dbReference type="SUPFAM" id="SSF53474">
    <property type="entry name" value="alpha/beta-Hydrolases"/>
    <property type="match status" value="1"/>
</dbReference>
<reference evidence="7" key="1">
    <citation type="journal article" date="2021" name="Nat. Commun.">
        <title>Genomic analyses provide insights into spinach domestication and the genetic basis of agronomic traits.</title>
        <authorList>
            <person name="Cai X."/>
            <person name="Sun X."/>
            <person name="Xu C."/>
            <person name="Sun H."/>
            <person name="Wang X."/>
            <person name="Ge C."/>
            <person name="Zhang Z."/>
            <person name="Wang Q."/>
            <person name="Fei Z."/>
            <person name="Jiao C."/>
            <person name="Wang Q."/>
        </authorList>
    </citation>
    <scope>NUCLEOTIDE SEQUENCE [LARGE SCALE GENOMIC DNA]</scope>
    <source>
        <strain evidence="7">cv. Varoflay</strain>
    </source>
</reference>
<keyword evidence="2" id="KW-0645">Protease</keyword>
<dbReference type="InterPro" id="IPR008758">
    <property type="entry name" value="Peptidase_S28"/>
</dbReference>
<dbReference type="Gene3D" id="1.20.120.980">
    <property type="entry name" value="Serine carboxypeptidase S28, SKS domain"/>
    <property type="match status" value="1"/>
</dbReference>
<evidence type="ECO:0000256" key="4">
    <source>
        <dbReference type="ARBA" id="ARBA00022801"/>
    </source>
</evidence>
<dbReference type="RefSeq" id="XP_056684788.1">
    <property type="nucleotide sequence ID" value="XM_056828810.1"/>
</dbReference>
<keyword evidence="7" id="KW-1185">Reference proteome</keyword>
<dbReference type="PANTHER" id="PTHR11010:SF96">
    <property type="entry name" value="LYSOSOMAL PRO-X CARBOXYPEPTIDASE-LIKE ISOFORM X1"/>
    <property type="match status" value="1"/>
</dbReference>
<reference evidence="8" key="2">
    <citation type="submission" date="2025-08" db="UniProtKB">
        <authorList>
            <consortium name="RefSeq"/>
        </authorList>
    </citation>
    <scope>IDENTIFICATION</scope>
    <source>
        <tissue evidence="8">Leaf</tissue>
    </source>
</reference>
<accession>A0ABM3QN61</accession>
<organism evidence="7 8">
    <name type="scientific">Spinacia oleracea</name>
    <name type="common">Spinach</name>
    <dbReference type="NCBI Taxonomy" id="3562"/>
    <lineage>
        <taxon>Eukaryota</taxon>
        <taxon>Viridiplantae</taxon>
        <taxon>Streptophyta</taxon>
        <taxon>Embryophyta</taxon>
        <taxon>Tracheophyta</taxon>
        <taxon>Spermatophyta</taxon>
        <taxon>Magnoliopsida</taxon>
        <taxon>eudicotyledons</taxon>
        <taxon>Gunneridae</taxon>
        <taxon>Pentapetalae</taxon>
        <taxon>Caryophyllales</taxon>
        <taxon>Chenopodiaceae</taxon>
        <taxon>Chenopodioideae</taxon>
        <taxon>Anserineae</taxon>
        <taxon>Spinacia</taxon>
    </lineage>
</organism>
<evidence type="ECO:0000256" key="3">
    <source>
        <dbReference type="ARBA" id="ARBA00022729"/>
    </source>
</evidence>
<keyword evidence="5" id="KW-0325">Glycoprotein</keyword>
<dbReference type="InterPro" id="IPR042269">
    <property type="entry name" value="Ser_carbopepase_S28_SKS"/>
</dbReference>
<comment type="similarity">
    <text evidence="1">Belongs to the peptidase S28 family.</text>
</comment>
<keyword evidence="3" id="KW-0732">Signal</keyword>
<keyword evidence="4" id="KW-0378">Hydrolase</keyword>
<evidence type="ECO:0000256" key="6">
    <source>
        <dbReference type="SAM" id="MobiDB-lite"/>
    </source>
</evidence>
<dbReference type="InterPro" id="IPR029058">
    <property type="entry name" value="AB_hydrolase_fold"/>
</dbReference>
<evidence type="ECO:0000313" key="8">
    <source>
        <dbReference type="RefSeq" id="XP_056684788.1"/>
    </source>
</evidence>
<proteinExistence type="inferred from homology"/>